<feature type="domain" description="Ig-like" evidence="8">
    <location>
        <begin position="164"/>
        <end position="256"/>
    </location>
</feature>
<dbReference type="GO" id="GO:0007156">
    <property type="term" value="P:homophilic cell adhesion via plasma membrane adhesion molecules"/>
    <property type="evidence" value="ECO:0007669"/>
    <property type="project" value="TreeGrafter"/>
</dbReference>
<feature type="compositionally biased region" description="Basic residues" evidence="6">
    <location>
        <begin position="329"/>
        <end position="342"/>
    </location>
</feature>
<evidence type="ECO:0000313" key="9">
    <source>
        <dbReference type="EMBL" id="KAF6288418.1"/>
    </source>
</evidence>
<accession>A0A7J7SJ63</accession>
<feature type="region of interest" description="Disordered" evidence="6">
    <location>
        <begin position="321"/>
        <end position="342"/>
    </location>
</feature>
<dbReference type="GO" id="GO:0002891">
    <property type="term" value="P:positive regulation of immunoglobulin mediated immune response"/>
    <property type="evidence" value="ECO:0007669"/>
    <property type="project" value="TreeGrafter"/>
</dbReference>
<dbReference type="GO" id="GO:0002860">
    <property type="term" value="P:positive regulation of natural killer cell mediated cytotoxicity directed against tumor cell target"/>
    <property type="evidence" value="ECO:0007669"/>
    <property type="project" value="TreeGrafter"/>
</dbReference>
<protein>
    <recommendedName>
        <fullName evidence="8">Ig-like domain-containing protein</fullName>
    </recommendedName>
</protein>
<keyword evidence="3" id="KW-1133">Transmembrane helix</keyword>
<comment type="caution">
    <text evidence="9">The sequence shown here is derived from an EMBL/GenBank/DDBJ whole genome shotgun (WGS) entry which is preliminary data.</text>
</comment>
<dbReference type="GO" id="GO:0050862">
    <property type="term" value="P:positive regulation of T cell receptor signaling pathway"/>
    <property type="evidence" value="ECO:0007669"/>
    <property type="project" value="TreeGrafter"/>
</dbReference>
<dbReference type="PANTHER" id="PTHR47387">
    <property type="entry name" value="NECTIN-2"/>
    <property type="match status" value="1"/>
</dbReference>
<dbReference type="EMBL" id="JACAGC010000022">
    <property type="protein sequence ID" value="KAF6288418.1"/>
    <property type="molecule type" value="Genomic_DNA"/>
</dbReference>
<dbReference type="GO" id="GO:0046814">
    <property type="term" value="P:coreceptor-mediated virion attachment to host cell"/>
    <property type="evidence" value="ECO:0007669"/>
    <property type="project" value="TreeGrafter"/>
</dbReference>
<reference evidence="9 10" key="1">
    <citation type="journal article" date="2020" name="Nature">
        <title>Six reference-quality genomes reveal evolution of bat adaptations.</title>
        <authorList>
            <person name="Jebb D."/>
            <person name="Huang Z."/>
            <person name="Pippel M."/>
            <person name="Hughes G.M."/>
            <person name="Lavrichenko K."/>
            <person name="Devanna P."/>
            <person name="Winkler S."/>
            <person name="Jermiin L.S."/>
            <person name="Skirmuntt E.C."/>
            <person name="Katzourakis A."/>
            <person name="Burkitt-Gray L."/>
            <person name="Ray D.A."/>
            <person name="Sullivan K.A.M."/>
            <person name="Roscito J.G."/>
            <person name="Kirilenko B.M."/>
            <person name="Davalos L.M."/>
            <person name="Corthals A.P."/>
            <person name="Power M.L."/>
            <person name="Jones G."/>
            <person name="Ransome R.D."/>
            <person name="Dechmann D.K.N."/>
            <person name="Locatelli A.G."/>
            <person name="Puechmaille S.J."/>
            <person name="Fedrigo O."/>
            <person name="Jarvis E.D."/>
            <person name="Hiller M."/>
            <person name="Vernes S.C."/>
            <person name="Myers E.W."/>
            <person name="Teeling E.C."/>
        </authorList>
    </citation>
    <scope>NUCLEOTIDE SEQUENCE [LARGE SCALE GENOMIC DNA]</scope>
    <source>
        <strain evidence="9">MRhiFer1</strain>
        <tissue evidence="9">Lung</tissue>
    </source>
</reference>
<feature type="chain" id="PRO_5029548842" description="Ig-like domain-containing protein" evidence="7">
    <location>
        <begin position="32"/>
        <end position="420"/>
    </location>
</feature>
<dbReference type="PANTHER" id="PTHR47387:SF1">
    <property type="entry name" value="NECTIN-2"/>
    <property type="match status" value="1"/>
</dbReference>
<dbReference type="AlphaFoldDB" id="A0A7J7SJ63"/>
<evidence type="ECO:0000256" key="7">
    <source>
        <dbReference type="SAM" id="SignalP"/>
    </source>
</evidence>
<evidence type="ECO:0000256" key="6">
    <source>
        <dbReference type="SAM" id="MobiDB-lite"/>
    </source>
</evidence>
<dbReference type="FunFam" id="2.60.40.10:FF:000712">
    <property type="entry name" value="Poliovirus receptor homolog"/>
    <property type="match status" value="1"/>
</dbReference>
<proteinExistence type="predicted"/>
<evidence type="ECO:0000256" key="1">
    <source>
        <dbReference type="ARBA" id="ARBA00004167"/>
    </source>
</evidence>
<dbReference type="InterPro" id="IPR013783">
    <property type="entry name" value="Ig-like_fold"/>
</dbReference>
<sequence>MARAAALPPSRSSPTLPLLPLLLLLLQETGAQDARVRMPPEVRGRLGDTVELPCHLLTQGPEGNVSQVTWQRLDPPKESQSVAAFHPSHGLSFPSPQFGKERLSFLAMGQSTGPKWGRGIEMRDATLVLRGLTVEDEGNYSCEFATFPQGTSRGVTWLRATAQPQNHAETQEVILSQELVPVARCVSTGGRPPAQISWFSPLDGKAQESQVPGPQPGTVTVTSRYTLVPSSQADGVKITCKVEHETFEQPDLLPVTLSVRYPPEVSISGYDDNWYLGRSEATLSCDVRSNPEPTGYEWSTTLGVLPASAIALSSGRRQPLGPWGQMARMQRRATRKRRRRQRKASCCLRRLHSRTTWSPSWTAHSSPGGRFTCDLQDRQKDRQSHRCQPRVPDWLDSFVWKILELECYLPLSWDSEGGGI</sequence>
<dbReference type="FunFam" id="2.60.40.10:FF:000711">
    <property type="entry name" value="Nectin cell adhesion molecule 2"/>
    <property type="match status" value="1"/>
</dbReference>
<dbReference type="InterPro" id="IPR013162">
    <property type="entry name" value="CD80_C2-set"/>
</dbReference>
<dbReference type="SMART" id="SM00406">
    <property type="entry name" value="IGv"/>
    <property type="match status" value="1"/>
</dbReference>
<dbReference type="GO" id="GO:0033005">
    <property type="term" value="P:positive regulation of mast cell activation"/>
    <property type="evidence" value="ECO:0007669"/>
    <property type="project" value="TreeGrafter"/>
</dbReference>
<evidence type="ECO:0000259" key="8">
    <source>
        <dbReference type="PROSITE" id="PS50835"/>
    </source>
</evidence>
<dbReference type="InterPro" id="IPR036179">
    <property type="entry name" value="Ig-like_dom_sf"/>
</dbReference>
<organism evidence="9 10">
    <name type="scientific">Rhinolophus ferrumequinum</name>
    <name type="common">Greater horseshoe bat</name>
    <dbReference type="NCBI Taxonomy" id="59479"/>
    <lineage>
        <taxon>Eukaryota</taxon>
        <taxon>Metazoa</taxon>
        <taxon>Chordata</taxon>
        <taxon>Craniata</taxon>
        <taxon>Vertebrata</taxon>
        <taxon>Euteleostomi</taxon>
        <taxon>Mammalia</taxon>
        <taxon>Eutheria</taxon>
        <taxon>Laurasiatheria</taxon>
        <taxon>Chiroptera</taxon>
        <taxon>Yinpterochiroptera</taxon>
        <taxon>Rhinolophoidea</taxon>
        <taxon>Rhinolophidae</taxon>
        <taxon>Rhinolophinae</taxon>
        <taxon>Rhinolophus</taxon>
    </lineage>
</organism>
<dbReference type="PROSITE" id="PS50835">
    <property type="entry name" value="IG_LIKE"/>
    <property type="match status" value="2"/>
</dbReference>
<dbReference type="SUPFAM" id="SSF48726">
    <property type="entry name" value="Immunoglobulin"/>
    <property type="match status" value="2"/>
</dbReference>
<dbReference type="GO" id="GO:0050839">
    <property type="term" value="F:cell adhesion molecule binding"/>
    <property type="evidence" value="ECO:0007669"/>
    <property type="project" value="TreeGrafter"/>
</dbReference>
<feature type="domain" description="Ig-like" evidence="8">
    <location>
        <begin position="14"/>
        <end position="156"/>
    </location>
</feature>
<evidence type="ECO:0000256" key="5">
    <source>
        <dbReference type="ARBA" id="ARBA00023157"/>
    </source>
</evidence>
<evidence type="ECO:0000313" key="10">
    <source>
        <dbReference type="Proteomes" id="UP000585614"/>
    </source>
</evidence>
<dbReference type="Proteomes" id="UP000585614">
    <property type="component" value="Unassembled WGS sequence"/>
</dbReference>
<dbReference type="Pfam" id="PF08205">
    <property type="entry name" value="C2-set_2"/>
    <property type="match status" value="1"/>
</dbReference>
<evidence type="ECO:0000256" key="4">
    <source>
        <dbReference type="ARBA" id="ARBA00023136"/>
    </source>
</evidence>
<dbReference type="SMART" id="SM00409">
    <property type="entry name" value="IG"/>
    <property type="match status" value="1"/>
</dbReference>
<evidence type="ECO:0000256" key="2">
    <source>
        <dbReference type="ARBA" id="ARBA00022692"/>
    </source>
</evidence>
<dbReference type="GO" id="GO:0005925">
    <property type="term" value="C:focal adhesion"/>
    <property type="evidence" value="ECO:0007669"/>
    <property type="project" value="TreeGrafter"/>
</dbReference>
<dbReference type="GO" id="GO:0005886">
    <property type="term" value="C:plasma membrane"/>
    <property type="evidence" value="ECO:0007669"/>
    <property type="project" value="TreeGrafter"/>
</dbReference>
<keyword evidence="4" id="KW-0472">Membrane</keyword>
<name>A0A7J7SJ63_RHIFE</name>
<keyword evidence="2" id="KW-0812">Transmembrane</keyword>
<keyword evidence="5" id="KW-1015">Disulfide bond</keyword>
<dbReference type="Pfam" id="PF07686">
    <property type="entry name" value="V-set"/>
    <property type="match status" value="1"/>
</dbReference>
<dbReference type="GO" id="GO:0001675">
    <property type="term" value="P:acrosome assembly"/>
    <property type="evidence" value="ECO:0007669"/>
    <property type="project" value="TreeGrafter"/>
</dbReference>
<dbReference type="Gene3D" id="2.60.40.10">
    <property type="entry name" value="Immunoglobulins"/>
    <property type="match status" value="3"/>
</dbReference>
<keyword evidence="7" id="KW-0732">Signal</keyword>
<feature type="signal peptide" evidence="7">
    <location>
        <begin position="1"/>
        <end position="31"/>
    </location>
</feature>
<dbReference type="InterPro" id="IPR007110">
    <property type="entry name" value="Ig-like_dom"/>
</dbReference>
<comment type="subcellular location">
    <subcellularLocation>
        <location evidence="1">Membrane</location>
        <topology evidence="1">Single-pass membrane protein</topology>
    </subcellularLocation>
</comment>
<dbReference type="CDD" id="cd07703">
    <property type="entry name" value="IgC1_2_Nectin-2_Necl-5_like"/>
    <property type="match status" value="1"/>
</dbReference>
<dbReference type="GO" id="GO:0043296">
    <property type="term" value="C:apical junction complex"/>
    <property type="evidence" value="ECO:0007669"/>
    <property type="project" value="TreeGrafter"/>
</dbReference>
<evidence type="ECO:0000256" key="3">
    <source>
        <dbReference type="ARBA" id="ARBA00022989"/>
    </source>
</evidence>
<dbReference type="InterPro" id="IPR013106">
    <property type="entry name" value="Ig_V-set"/>
</dbReference>
<dbReference type="InterPro" id="IPR052659">
    <property type="entry name" value="Nectin/PVR"/>
</dbReference>
<dbReference type="InterPro" id="IPR003599">
    <property type="entry name" value="Ig_sub"/>
</dbReference>
<gene>
    <name evidence="9" type="ORF">mRhiFer1_009150</name>
</gene>